<dbReference type="Gene3D" id="3.40.50.1820">
    <property type="entry name" value="alpha/beta hydrolase"/>
    <property type="match status" value="1"/>
</dbReference>
<keyword evidence="2" id="KW-0040">ANK repeat</keyword>
<gene>
    <name evidence="5" type="ORF">BDV95DRAFT_589453</name>
</gene>
<dbReference type="Pfam" id="PF12796">
    <property type="entry name" value="Ank_2"/>
    <property type="match status" value="1"/>
</dbReference>
<dbReference type="SUPFAM" id="SSF52540">
    <property type="entry name" value="P-loop containing nucleoside triphosphate hydrolases"/>
    <property type="match status" value="1"/>
</dbReference>
<evidence type="ECO:0000313" key="5">
    <source>
        <dbReference type="EMBL" id="KAF2878533.1"/>
    </source>
</evidence>
<dbReference type="PROSITE" id="PS50297">
    <property type="entry name" value="ANK_REP_REGION"/>
    <property type="match status" value="1"/>
</dbReference>
<feature type="compositionally biased region" description="Basic and acidic residues" evidence="3">
    <location>
        <begin position="804"/>
        <end position="832"/>
    </location>
</feature>
<dbReference type="InterPro" id="IPR029058">
    <property type="entry name" value="AB_hydrolase_fold"/>
</dbReference>
<dbReference type="AlphaFoldDB" id="A0A7C8IKD3"/>
<dbReference type="InterPro" id="IPR056884">
    <property type="entry name" value="NPHP3-like_N"/>
</dbReference>
<dbReference type="InterPro" id="IPR027417">
    <property type="entry name" value="P-loop_NTPase"/>
</dbReference>
<keyword evidence="1" id="KW-0677">Repeat</keyword>
<evidence type="ECO:0000313" key="6">
    <source>
        <dbReference type="Proteomes" id="UP000481861"/>
    </source>
</evidence>
<name>A0A7C8IKD3_9PLEO</name>
<dbReference type="Pfam" id="PF24883">
    <property type="entry name" value="NPHP3_N"/>
    <property type="match status" value="1"/>
</dbReference>
<feature type="region of interest" description="Disordered" evidence="3">
    <location>
        <begin position="804"/>
        <end position="878"/>
    </location>
</feature>
<dbReference type="Gene3D" id="3.40.50.300">
    <property type="entry name" value="P-loop containing nucleotide triphosphate hydrolases"/>
    <property type="match status" value="1"/>
</dbReference>
<dbReference type="InterPro" id="IPR036770">
    <property type="entry name" value="Ankyrin_rpt-contain_sf"/>
</dbReference>
<evidence type="ECO:0000256" key="1">
    <source>
        <dbReference type="ARBA" id="ARBA00022737"/>
    </source>
</evidence>
<dbReference type="PANTHER" id="PTHR10039">
    <property type="entry name" value="AMELOGENIN"/>
    <property type="match status" value="1"/>
</dbReference>
<feature type="compositionally biased region" description="Low complexity" evidence="3">
    <location>
        <begin position="843"/>
        <end position="854"/>
    </location>
</feature>
<dbReference type="SUPFAM" id="SSF53474">
    <property type="entry name" value="alpha/beta-Hydrolases"/>
    <property type="match status" value="1"/>
</dbReference>
<evidence type="ECO:0000256" key="3">
    <source>
        <dbReference type="SAM" id="MobiDB-lite"/>
    </source>
</evidence>
<protein>
    <recommendedName>
        <fullName evidence="4">Nephrocystin 3-like N-terminal domain-containing protein</fullName>
    </recommendedName>
</protein>
<dbReference type="InterPro" id="IPR002110">
    <property type="entry name" value="Ankyrin_rpt"/>
</dbReference>
<dbReference type="Proteomes" id="UP000481861">
    <property type="component" value="Unassembled WGS sequence"/>
</dbReference>
<feature type="repeat" description="ANK" evidence="2">
    <location>
        <begin position="1116"/>
        <end position="1150"/>
    </location>
</feature>
<reference evidence="5 6" key="1">
    <citation type="submission" date="2020-01" db="EMBL/GenBank/DDBJ databases">
        <authorList>
            <consortium name="DOE Joint Genome Institute"/>
            <person name="Haridas S."/>
            <person name="Albert R."/>
            <person name="Binder M."/>
            <person name="Bloem J."/>
            <person name="Labutti K."/>
            <person name="Salamov A."/>
            <person name="Andreopoulos B."/>
            <person name="Baker S.E."/>
            <person name="Barry K."/>
            <person name="Bills G."/>
            <person name="Bluhm B.H."/>
            <person name="Cannon C."/>
            <person name="Castanera R."/>
            <person name="Culley D.E."/>
            <person name="Daum C."/>
            <person name="Ezra D."/>
            <person name="Gonzalez J.B."/>
            <person name="Henrissat B."/>
            <person name="Kuo A."/>
            <person name="Liang C."/>
            <person name="Lipzen A."/>
            <person name="Lutzoni F."/>
            <person name="Magnuson J."/>
            <person name="Mondo S."/>
            <person name="Nolan M."/>
            <person name="Ohm R."/>
            <person name="Pangilinan J."/>
            <person name="Park H.-J.H."/>
            <person name="Ramirez L."/>
            <person name="Alfaro M."/>
            <person name="Sun H."/>
            <person name="Tritt A."/>
            <person name="Yoshinaga Y."/>
            <person name="Zwiers L.-H.L."/>
            <person name="Turgeon B.G."/>
            <person name="Goodwin S.B."/>
            <person name="Spatafora J.W."/>
            <person name="Crous P.W."/>
            <person name="Grigoriev I.V."/>
        </authorList>
    </citation>
    <scope>NUCLEOTIDE SEQUENCE [LARGE SCALE GENOMIC DNA]</scope>
    <source>
        <strain evidence="5 6">CBS 611.86</strain>
    </source>
</reference>
<dbReference type="SMART" id="SM00248">
    <property type="entry name" value="ANK"/>
    <property type="match status" value="5"/>
</dbReference>
<feature type="domain" description="Nephrocystin 3-like N-terminal" evidence="4">
    <location>
        <begin position="370"/>
        <end position="543"/>
    </location>
</feature>
<keyword evidence="6" id="KW-1185">Reference proteome</keyword>
<dbReference type="Gene3D" id="1.25.40.20">
    <property type="entry name" value="Ankyrin repeat-containing domain"/>
    <property type="match status" value="1"/>
</dbReference>
<proteinExistence type="predicted"/>
<comment type="caution">
    <text evidence="5">The sequence shown here is derived from an EMBL/GenBank/DDBJ whole genome shotgun (WGS) entry which is preliminary data.</text>
</comment>
<dbReference type="PANTHER" id="PTHR10039:SF5">
    <property type="entry name" value="NACHT DOMAIN-CONTAINING PROTEIN"/>
    <property type="match status" value="1"/>
</dbReference>
<feature type="repeat" description="ANK" evidence="2">
    <location>
        <begin position="1083"/>
        <end position="1115"/>
    </location>
</feature>
<sequence>MTYGGVGPKRHPSSALHSIILVHGLQGDPYKTWRSDPAKHDHDQLLDPSRTGRALHRLLRWRSRSKSQETGKQVLRDTTVEPESHTEEGPRIQIDDEKPFQKKDIYWPLDLLAEKCPQARICVYGYDTLVAGYQRVNKDSLYQIAKNFFNELPSHGAGNLPTVFIAHSLGGLVVKEALIMSSQSRLPISKNIVSTTAAVVFMGTPHRGSKQWASKGDKGRKIASALFADNNPALLDTLGLKNGELFRSLDNFTQLWEESGFIVKTYMEDRSYIGGEKIVPDESSLLGNLKEQAISLTGDHSRICKFNGKNDTNWSKVGPQLEKYYEEAIASGKPKEHASKAKDQLQGFLEVASNADLANTGYGIDPPSDGTCEWIFDDPIFSSWIDDPKQLALLCIHGSLGSGKSTLMKHVVASLQRSPHARKNNVAAFFCGASKENTSDTTPAEIYRSLLLQILRNASLQENASEIVENIHTARLLLKQEEHAHHKHLCKVLKDLFRDPQRTQTVVLIDAINKCTDPDELIEFFQDIASTAPATKIKICFTCQRTFPIVDSQCRHIAIEDFNHGDIASYVEKRLPVTDIFSQEDRADLQQSIKDKASGIFLWVTLVVKPLRRHLHEGRDLSFLHRLLDETPSELTKLYRNIIASSLEAHTMVRVMQWVLLSARPLTLNEWHHVFAFIDNPCLKSIDEWKNSSTYTETDSLLLQRIKHVSCGLVDVKDRQVPSRPTDTHSMAGSLGADAGSFESYQYINVIHDSIRSFFLDGGGFALLDPELKEPIGEGHAYILEVCIRYSFLEEMKEAFKIEPQRRRRREPHEEKTEAFKIRHREEFNNVHEEDDEADETMSLGSSAGASIRSSHSKDFDRRSRSMSRGSIRSTSTKELLLRESDHAENGVSDYLDRLEITSIHTTANSTYDSIFEHTKVVDPPSLWQYCHDMVVYHAVGAEKAYTTPEKALDFLLSQDLTVWAATRKDMRDGATLHYFAAQWNLVSWLLYFGLLGLEVVPGGPLQHPVIVAANNDNLKAFEYLVKQDYSKQYLAKTDHQGRTALHHAAMFPDSSVLSRILEPDEFESDFLRVYTLNMAHGNHPTPLHLAAFFASSRNVEELISAGADLNCIDRSDCTPLHLACLRKEPDLRICKALVDAGCNYRLRDCNSRTAFDLAAENRHFEIVEYLAALSRSRRNRMKRIE</sequence>
<organism evidence="5 6">
    <name type="scientific">Massariosphaeria phaeospora</name>
    <dbReference type="NCBI Taxonomy" id="100035"/>
    <lineage>
        <taxon>Eukaryota</taxon>
        <taxon>Fungi</taxon>
        <taxon>Dikarya</taxon>
        <taxon>Ascomycota</taxon>
        <taxon>Pezizomycotina</taxon>
        <taxon>Dothideomycetes</taxon>
        <taxon>Pleosporomycetidae</taxon>
        <taxon>Pleosporales</taxon>
        <taxon>Pleosporales incertae sedis</taxon>
        <taxon>Massariosphaeria</taxon>
    </lineage>
</organism>
<accession>A0A7C8IKD3</accession>
<evidence type="ECO:0000259" key="4">
    <source>
        <dbReference type="Pfam" id="PF24883"/>
    </source>
</evidence>
<dbReference type="SUPFAM" id="SSF48403">
    <property type="entry name" value="Ankyrin repeat"/>
    <property type="match status" value="1"/>
</dbReference>
<dbReference type="EMBL" id="JAADJZ010000001">
    <property type="protein sequence ID" value="KAF2878533.1"/>
    <property type="molecule type" value="Genomic_DNA"/>
</dbReference>
<evidence type="ECO:0000256" key="2">
    <source>
        <dbReference type="PROSITE-ProRule" id="PRU00023"/>
    </source>
</evidence>
<feature type="compositionally biased region" description="Basic and acidic residues" evidence="3">
    <location>
        <begin position="66"/>
        <end position="91"/>
    </location>
</feature>
<dbReference type="OrthoDB" id="427518at2759"/>
<feature type="region of interest" description="Disordered" evidence="3">
    <location>
        <begin position="64"/>
        <end position="91"/>
    </location>
</feature>
<dbReference type="PROSITE" id="PS50088">
    <property type="entry name" value="ANK_REPEAT"/>
    <property type="match status" value="2"/>
</dbReference>